<dbReference type="EMBL" id="CABFNP030000862">
    <property type="protein sequence ID" value="CAI6088679.1"/>
    <property type="molecule type" value="Genomic_DNA"/>
</dbReference>
<feature type="non-terminal residue" evidence="1">
    <location>
        <position position="140"/>
    </location>
</feature>
<comment type="caution">
    <text evidence="1">The sequence shown here is derived from an EMBL/GenBank/DDBJ whole genome shotgun (WGS) entry which is preliminary data.</text>
</comment>
<proteinExistence type="predicted"/>
<dbReference type="Gene3D" id="3.30.710.10">
    <property type="entry name" value="Potassium Channel Kv1.1, Chain A"/>
    <property type="match status" value="1"/>
</dbReference>
<reference evidence="1" key="1">
    <citation type="submission" date="2023-01" db="EMBL/GenBank/DDBJ databases">
        <authorList>
            <person name="Piombo E."/>
        </authorList>
    </citation>
    <scope>NUCLEOTIDE SEQUENCE</scope>
</reference>
<accession>A0AA35Q3A0</accession>
<organism evidence="1 2">
    <name type="scientific">Clonostachys chloroleuca</name>
    <dbReference type="NCBI Taxonomy" id="1926264"/>
    <lineage>
        <taxon>Eukaryota</taxon>
        <taxon>Fungi</taxon>
        <taxon>Dikarya</taxon>
        <taxon>Ascomycota</taxon>
        <taxon>Pezizomycotina</taxon>
        <taxon>Sordariomycetes</taxon>
        <taxon>Hypocreomycetidae</taxon>
        <taxon>Hypocreales</taxon>
        <taxon>Bionectriaceae</taxon>
        <taxon>Clonostachys</taxon>
    </lineage>
</organism>
<evidence type="ECO:0008006" key="3">
    <source>
        <dbReference type="Google" id="ProtNLM"/>
    </source>
</evidence>
<protein>
    <recommendedName>
        <fullName evidence="3">BTB domain-containing protein</fullName>
    </recommendedName>
</protein>
<evidence type="ECO:0000313" key="2">
    <source>
        <dbReference type="Proteomes" id="UP001160390"/>
    </source>
</evidence>
<sequence length="140" mass="15729">MLEYLYTDTYTYSDSTAGQAIFHIDVNVAADYYQIHGLLKLSEDNLGDFLSALTQPEQLPVIIKAAVEKQVDRKLQSLVASAAARFMESLVGISFFKHVHPGLFTWNQRQLKASPSLTRAFNLAIGHSEDINSRRVRNGR</sequence>
<dbReference type="InterPro" id="IPR011333">
    <property type="entry name" value="SKP1/BTB/POZ_sf"/>
</dbReference>
<evidence type="ECO:0000313" key="1">
    <source>
        <dbReference type="EMBL" id="CAI6088679.1"/>
    </source>
</evidence>
<name>A0AA35Q3A0_9HYPO</name>
<gene>
    <name evidence="1" type="ORF">CCHLO57077_00018416</name>
</gene>
<keyword evidence="2" id="KW-1185">Reference proteome</keyword>
<dbReference type="Proteomes" id="UP001160390">
    <property type="component" value="Unassembled WGS sequence"/>
</dbReference>
<dbReference type="AlphaFoldDB" id="A0AA35Q3A0"/>